<organism evidence="2 3">
    <name type="scientific">Hermanssonia centrifuga</name>
    <dbReference type="NCBI Taxonomy" id="98765"/>
    <lineage>
        <taxon>Eukaryota</taxon>
        <taxon>Fungi</taxon>
        <taxon>Dikarya</taxon>
        <taxon>Basidiomycota</taxon>
        <taxon>Agaricomycotina</taxon>
        <taxon>Agaricomycetes</taxon>
        <taxon>Polyporales</taxon>
        <taxon>Meruliaceae</taxon>
        <taxon>Hermanssonia</taxon>
    </lineage>
</organism>
<proteinExistence type="predicted"/>
<accession>A0A2R6NJK0</accession>
<dbReference type="EMBL" id="MLYV02001169">
    <property type="protein sequence ID" value="PSR72491.1"/>
    <property type="molecule type" value="Genomic_DNA"/>
</dbReference>
<protein>
    <recommendedName>
        <fullName evidence="1">Hemerythrin-like domain-containing protein</fullName>
    </recommendedName>
</protein>
<keyword evidence="3" id="KW-1185">Reference proteome</keyword>
<evidence type="ECO:0000313" key="2">
    <source>
        <dbReference type="EMBL" id="PSR72491.1"/>
    </source>
</evidence>
<dbReference type="PANTHER" id="PTHR35585">
    <property type="entry name" value="HHE DOMAIN PROTEIN (AFU_ORTHOLOGUE AFUA_4G00730)"/>
    <property type="match status" value="1"/>
</dbReference>
<sequence>MFAVVRSALRTSSRNAFLRSSILPTLPVRFLATTTTWLDVTQEIKIDHDNVRDLYERYTRASSLEDKKVIANTLIREMSIHGDAEEISVYNDYKAVGLRDTAQHNKDEHAEIKKLVWKAEHAFTSSDNYDKIMTETVDAFLAHAIEEETEQHPKLLAALTPEQNDVNRPVLSLWALILILLRTQKIARTFLKARRDVPLRPHPLAPQTGGVLQKAMGMHGKIQDKVCAVVLFECLISKNIL</sequence>
<name>A0A2R6NJK0_9APHY</name>
<dbReference type="Pfam" id="PF01814">
    <property type="entry name" value="Hemerythrin"/>
    <property type="match status" value="1"/>
</dbReference>
<reference evidence="2 3" key="1">
    <citation type="submission" date="2018-02" db="EMBL/GenBank/DDBJ databases">
        <title>Genome sequence of the basidiomycete white-rot fungus Phlebia centrifuga.</title>
        <authorList>
            <person name="Granchi Z."/>
            <person name="Peng M."/>
            <person name="de Vries R.P."/>
            <person name="Hilden K."/>
            <person name="Makela M.R."/>
            <person name="Grigoriev I."/>
            <person name="Riley R."/>
        </authorList>
    </citation>
    <scope>NUCLEOTIDE SEQUENCE [LARGE SCALE GENOMIC DNA]</scope>
    <source>
        <strain evidence="2 3">FBCC195</strain>
    </source>
</reference>
<feature type="domain" description="Hemerythrin-like" evidence="1">
    <location>
        <begin position="41"/>
        <end position="155"/>
    </location>
</feature>
<dbReference type="AlphaFoldDB" id="A0A2R6NJK0"/>
<evidence type="ECO:0000313" key="3">
    <source>
        <dbReference type="Proteomes" id="UP000186601"/>
    </source>
</evidence>
<dbReference type="Proteomes" id="UP000186601">
    <property type="component" value="Unassembled WGS sequence"/>
</dbReference>
<comment type="caution">
    <text evidence="2">The sequence shown here is derived from an EMBL/GenBank/DDBJ whole genome shotgun (WGS) entry which is preliminary data.</text>
</comment>
<dbReference type="PANTHER" id="PTHR35585:SF1">
    <property type="entry name" value="HHE DOMAIN PROTEIN (AFU_ORTHOLOGUE AFUA_4G00730)"/>
    <property type="match status" value="1"/>
</dbReference>
<gene>
    <name evidence="2" type="ORF">PHLCEN_2v11642</name>
</gene>
<dbReference type="STRING" id="98765.A0A2R6NJK0"/>
<evidence type="ECO:0000259" key="1">
    <source>
        <dbReference type="Pfam" id="PF01814"/>
    </source>
</evidence>
<dbReference type="InterPro" id="IPR012312">
    <property type="entry name" value="Hemerythrin-like"/>
</dbReference>
<dbReference type="OrthoDB" id="9983919at2759"/>